<keyword evidence="2" id="KW-0813">Transport</keyword>
<dbReference type="EMBL" id="AJTX02000005">
    <property type="protein sequence ID" value="KKI99489.1"/>
    <property type="molecule type" value="Genomic_DNA"/>
</dbReference>
<reference evidence="5" key="1">
    <citation type="submission" date="2012-04" db="EMBL/GenBank/DDBJ databases">
        <authorList>
            <person name="Borisov I.G."/>
            <person name="Ivanikova N.V."/>
            <person name="Pinevich A.V."/>
        </authorList>
    </citation>
    <scope>NUCLEOTIDE SEQUENCE</scope>
    <source>
        <strain evidence="5">CALU 1027</strain>
    </source>
</reference>
<evidence type="ECO:0000256" key="3">
    <source>
        <dbReference type="ARBA" id="ARBA00022729"/>
    </source>
</evidence>
<dbReference type="Pfam" id="PF00496">
    <property type="entry name" value="SBP_bac_5"/>
    <property type="match status" value="1"/>
</dbReference>
<sequence>MYSYDPDRARSLLLSAGFQYNDAGELLDSQGNRVRFTLITNAENSIRVNMGSRIQQDLAKLGMQVDFTPIAFNVLVDKLDDSLDWETHLLGFTGGVEPNSGSNIWQPDGGLHTFNQGKPDLEGWQVSDWEQEIGQLYIQAAQELDETQRKVLYGQTQIIAQEQLPFVQLVNELGMSAVRNPIQPIQYSDLSGALWNLYELTLNP</sequence>
<dbReference type="PANTHER" id="PTHR30290">
    <property type="entry name" value="PERIPLASMIC BINDING COMPONENT OF ABC TRANSPORTER"/>
    <property type="match status" value="1"/>
</dbReference>
<evidence type="ECO:0000313" key="6">
    <source>
        <dbReference type="Proteomes" id="UP000034681"/>
    </source>
</evidence>
<dbReference type="PANTHER" id="PTHR30290:SF9">
    <property type="entry name" value="OLIGOPEPTIDE-BINDING PROTEIN APPA"/>
    <property type="match status" value="1"/>
</dbReference>
<dbReference type="GO" id="GO:1904680">
    <property type="term" value="F:peptide transmembrane transporter activity"/>
    <property type="evidence" value="ECO:0007669"/>
    <property type="project" value="TreeGrafter"/>
</dbReference>
<keyword evidence="6" id="KW-1185">Reference proteome</keyword>
<comment type="caution">
    <text evidence="5">The sequence shown here is derived from an EMBL/GenBank/DDBJ whole genome shotgun (WGS) entry which is preliminary data.</text>
</comment>
<proteinExistence type="inferred from homology"/>
<dbReference type="InterPro" id="IPR000914">
    <property type="entry name" value="SBP_5_dom"/>
</dbReference>
<comment type="similarity">
    <text evidence="1">Belongs to the bacterial solute-binding protein 5 family.</text>
</comment>
<keyword evidence="3" id="KW-0732">Signal</keyword>
<dbReference type="GO" id="GO:0015833">
    <property type="term" value="P:peptide transport"/>
    <property type="evidence" value="ECO:0007669"/>
    <property type="project" value="TreeGrafter"/>
</dbReference>
<dbReference type="Gene3D" id="3.10.105.10">
    <property type="entry name" value="Dipeptide-binding Protein, Domain 3"/>
    <property type="match status" value="1"/>
</dbReference>
<evidence type="ECO:0000256" key="1">
    <source>
        <dbReference type="ARBA" id="ARBA00005695"/>
    </source>
</evidence>
<name>A0A0M2PTN9_PROHO</name>
<evidence type="ECO:0000256" key="2">
    <source>
        <dbReference type="ARBA" id="ARBA00022448"/>
    </source>
</evidence>
<dbReference type="AlphaFoldDB" id="A0A0M2PTN9"/>
<organism evidence="5 6">
    <name type="scientific">Prochlorothrix hollandica PCC 9006 = CALU 1027</name>
    <dbReference type="NCBI Taxonomy" id="317619"/>
    <lineage>
        <taxon>Bacteria</taxon>
        <taxon>Bacillati</taxon>
        <taxon>Cyanobacteriota</taxon>
        <taxon>Cyanophyceae</taxon>
        <taxon>Prochlorotrichales</taxon>
        <taxon>Prochlorotrichaceae</taxon>
        <taxon>Prochlorothrix</taxon>
    </lineage>
</organism>
<gene>
    <name evidence="5" type="ORF">PROH_12895</name>
</gene>
<protein>
    <recommendedName>
        <fullName evidence="4">Solute-binding protein family 5 domain-containing protein</fullName>
    </recommendedName>
</protein>
<accession>A0A0M2PTN9</accession>
<dbReference type="Gene3D" id="3.40.190.10">
    <property type="entry name" value="Periplasmic binding protein-like II"/>
    <property type="match status" value="1"/>
</dbReference>
<dbReference type="Proteomes" id="UP000034681">
    <property type="component" value="Unassembled WGS sequence"/>
</dbReference>
<evidence type="ECO:0000259" key="4">
    <source>
        <dbReference type="Pfam" id="PF00496"/>
    </source>
</evidence>
<dbReference type="InterPro" id="IPR039424">
    <property type="entry name" value="SBP_5"/>
</dbReference>
<evidence type="ECO:0000313" key="5">
    <source>
        <dbReference type="EMBL" id="KKI99489.1"/>
    </source>
</evidence>
<dbReference type="SUPFAM" id="SSF53850">
    <property type="entry name" value="Periplasmic binding protein-like II"/>
    <property type="match status" value="1"/>
</dbReference>
<feature type="domain" description="Solute-binding protein family 5" evidence="4">
    <location>
        <begin position="3"/>
        <end position="98"/>
    </location>
</feature>